<evidence type="ECO:0000313" key="2">
    <source>
        <dbReference type="EMBL" id="KAJ8421727.1"/>
    </source>
</evidence>
<proteinExistence type="predicted"/>
<evidence type="ECO:0000256" key="1">
    <source>
        <dbReference type="SAM" id="Phobius"/>
    </source>
</evidence>
<keyword evidence="1" id="KW-0472">Membrane</keyword>
<dbReference type="OrthoDB" id="669288at2759"/>
<dbReference type="EMBL" id="JAKOGI010002572">
    <property type="protein sequence ID" value="KAJ8421727.1"/>
    <property type="molecule type" value="Genomic_DNA"/>
</dbReference>
<organism evidence="2 3">
    <name type="scientific">Carnegiea gigantea</name>
    <dbReference type="NCBI Taxonomy" id="171969"/>
    <lineage>
        <taxon>Eukaryota</taxon>
        <taxon>Viridiplantae</taxon>
        <taxon>Streptophyta</taxon>
        <taxon>Embryophyta</taxon>
        <taxon>Tracheophyta</taxon>
        <taxon>Spermatophyta</taxon>
        <taxon>Magnoliopsida</taxon>
        <taxon>eudicotyledons</taxon>
        <taxon>Gunneridae</taxon>
        <taxon>Pentapetalae</taxon>
        <taxon>Caryophyllales</taxon>
        <taxon>Cactineae</taxon>
        <taxon>Cactaceae</taxon>
        <taxon>Cactoideae</taxon>
        <taxon>Echinocereeae</taxon>
        <taxon>Carnegiea</taxon>
    </lineage>
</organism>
<reference evidence="2" key="1">
    <citation type="submission" date="2022-04" db="EMBL/GenBank/DDBJ databases">
        <title>Carnegiea gigantea Genome sequencing and assembly v2.</title>
        <authorList>
            <person name="Copetti D."/>
            <person name="Sanderson M.J."/>
            <person name="Burquez A."/>
            <person name="Wojciechowski M.F."/>
        </authorList>
    </citation>
    <scope>NUCLEOTIDE SEQUENCE</scope>
    <source>
        <strain evidence="2">SGP5-SGP5p</strain>
        <tissue evidence="2">Aerial part</tissue>
    </source>
</reference>
<accession>A0A9Q1JF99</accession>
<protein>
    <submittedName>
        <fullName evidence="2">Uncharacterized protein</fullName>
    </submittedName>
</protein>
<dbReference type="Proteomes" id="UP001153076">
    <property type="component" value="Unassembled WGS sequence"/>
</dbReference>
<evidence type="ECO:0000313" key="3">
    <source>
        <dbReference type="Proteomes" id="UP001153076"/>
    </source>
</evidence>
<keyword evidence="3" id="KW-1185">Reference proteome</keyword>
<keyword evidence="1" id="KW-0812">Transmembrane</keyword>
<feature type="transmembrane region" description="Helical" evidence="1">
    <location>
        <begin position="154"/>
        <end position="171"/>
    </location>
</feature>
<name>A0A9Q1JF99_9CARY</name>
<sequence>MALHATEFTGDLCKWLISWTLLNSTIHDKKLEITLMYISHWHSQLVEEMLKNFMQPKDLDYNVVISTWRKEWNLRDETPLLDKMLDYILKLTDAGESFKRNFILYMVSCFFNGSKNPHFASYFAKNAANVEEILAIDWCQCTIDKLCESVKKKASNFGNLILFLMVTFLVFY</sequence>
<gene>
    <name evidence="2" type="ORF">Cgig2_024260</name>
</gene>
<keyword evidence="1" id="KW-1133">Transmembrane helix</keyword>
<comment type="caution">
    <text evidence="2">The sequence shown here is derived from an EMBL/GenBank/DDBJ whole genome shotgun (WGS) entry which is preliminary data.</text>
</comment>
<dbReference type="AlphaFoldDB" id="A0A9Q1JF99"/>